<sequence>MKTPEINIVVLASGLSSRMGEQKLLLPLKGKTLLDHVLIKAKSSCISKLLTVVPAKNKEIKKIVFSHNARLICNFQPENGIGSSLALGVKNLPKTTDAVIVLLGDQPEIQIEDINRITDYFLNHCSSLANPGTSGTIIQTCYKDKRCGHPVLFSKEFFQAICQLNGDSGGKHIIRSNPRNLIKIHSPNIYPCDIDTPNDYQKLLIRNKV</sequence>
<evidence type="ECO:0000259" key="1">
    <source>
        <dbReference type="Pfam" id="PF12804"/>
    </source>
</evidence>
<feature type="domain" description="MobA-like NTP transferase" evidence="1">
    <location>
        <begin position="9"/>
        <end position="177"/>
    </location>
</feature>
<dbReference type="PANTHER" id="PTHR43777">
    <property type="entry name" value="MOLYBDENUM COFACTOR CYTIDYLYLTRANSFERASE"/>
    <property type="match status" value="1"/>
</dbReference>
<dbReference type="PANTHER" id="PTHR43777:SF1">
    <property type="entry name" value="MOLYBDENUM COFACTOR CYTIDYLYLTRANSFERASE"/>
    <property type="match status" value="1"/>
</dbReference>
<dbReference type="GO" id="GO:0016740">
    <property type="term" value="F:transferase activity"/>
    <property type="evidence" value="ECO:0007669"/>
    <property type="project" value="UniProtKB-KW"/>
</dbReference>
<dbReference type="Proteomes" id="UP001596505">
    <property type="component" value="Unassembled WGS sequence"/>
</dbReference>
<accession>A0ABW2PTV2</accession>
<keyword evidence="2" id="KW-0808">Transferase</keyword>
<dbReference type="EMBL" id="JBHTCO010000005">
    <property type="protein sequence ID" value="MFC7392848.1"/>
    <property type="molecule type" value="Genomic_DNA"/>
</dbReference>
<protein>
    <submittedName>
        <fullName evidence="2">NTP transferase domain-containing protein</fullName>
    </submittedName>
</protein>
<proteinExistence type="predicted"/>
<dbReference type="Pfam" id="PF12804">
    <property type="entry name" value="NTP_transf_3"/>
    <property type="match status" value="1"/>
</dbReference>
<organism evidence="2 3">
    <name type="scientific">Scopulibacillus cellulosilyticus</name>
    <dbReference type="NCBI Taxonomy" id="2665665"/>
    <lineage>
        <taxon>Bacteria</taxon>
        <taxon>Bacillati</taxon>
        <taxon>Bacillota</taxon>
        <taxon>Bacilli</taxon>
        <taxon>Bacillales</taxon>
        <taxon>Sporolactobacillaceae</taxon>
        <taxon>Scopulibacillus</taxon>
    </lineage>
</organism>
<reference evidence="3" key="1">
    <citation type="journal article" date="2019" name="Int. J. Syst. Evol. Microbiol.">
        <title>The Global Catalogue of Microorganisms (GCM) 10K type strain sequencing project: providing services to taxonomists for standard genome sequencing and annotation.</title>
        <authorList>
            <consortium name="The Broad Institute Genomics Platform"/>
            <consortium name="The Broad Institute Genome Sequencing Center for Infectious Disease"/>
            <person name="Wu L."/>
            <person name="Ma J."/>
        </authorList>
    </citation>
    <scope>NUCLEOTIDE SEQUENCE [LARGE SCALE GENOMIC DNA]</scope>
    <source>
        <strain evidence="3">CGMCC 1.16305</strain>
    </source>
</reference>
<keyword evidence="3" id="KW-1185">Reference proteome</keyword>
<comment type="caution">
    <text evidence="2">The sequence shown here is derived from an EMBL/GenBank/DDBJ whole genome shotgun (WGS) entry which is preliminary data.</text>
</comment>
<dbReference type="InterPro" id="IPR025877">
    <property type="entry name" value="MobA-like_NTP_Trfase"/>
</dbReference>
<dbReference type="Gene3D" id="3.90.550.10">
    <property type="entry name" value="Spore Coat Polysaccharide Biosynthesis Protein SpsA, Chain A"/>
    <property type="match status" value="1"/>
</dbReference>
<dbReference type="InterPro" id="IPR029044">
    <property type="entry name" value="Nucleotide-diphossugar_trans"/>
</dbReference>
<evidence type="ECO:0000313" key="2">
    <source>
        <dbReference type="EMBL" id="MFC7392848.1"/>
    </source>
</evidence>
<evidence type="ECO:0000313" key="3">
    <source>
        <dbReference type="Proteomes" id="UP001596505"/>
    </source>
</evidence>
<dbReference type="RefSeq" id="WP_380965256.1">
    <property type="nucleotide sequence ID" value="NZ_JBHTCO010000005.1"/>
</dbReference>
<dbReference type="SUPFAM" id="SSF53448">
    <property type="entry name" value="Nucleotide-diphospho-sugar transferases"/>
    <property type="match status" value="1"/>
</dbReference>
<dbReference type="CDD" id="cd04182">
    <property type="entry name" value="GT_2_like_f"/>
    <property type="match status" value="1"/>
</dbReference>
<gene>
    <name evidence="2" type="ORF">ACFQRG_07585</name>
</gene>
<name>A0ABW2PTV2_9BACL</name>